<keyword evidence="1" id="KW-0732">Signal</keyword>
<feature type="chain" id="PRO_5041310604" evidence="1">
    <location>
        <begin position="20"/>
        <end position="823"/>
    </location>
</feature>
<name>A0AA48H398_9BACT</name>
<organism evidence="2 3">
    <name type="scientific">Mesoterricola sediminis</name>
    <dbReference type="NCBI Taxonomy" id="2927980"/>
    <lineage>
        <taxon>Bacteria</taxon>
        <taxon>Pseudomonadati</taxon>
        <taxon>Acidobacteriota</taxon>
        <taxon>Holophagae</taxon>
        <taxon>Holophagales</taxon>
        <taxon>Holophagaceae</taxon>
        <taxon>Mesoterricola</taxon>
    </lineage>
</organism>
<sequence length="823" mass="88356">MTPRTICFIAACCALAAQAPLRVGVDVPGILDLRDASAAEWVPADVRDPAQVQARVDAWARRVAPLQAQAAVRILLPRGEGRIPLLLAAAQALRAAHPGVVLYLAFDPEAPPILDEAAWGAVQGGALLPADLGPDPAAWGPLLARAQEGFPGRPWSLWLPSDPGPRLGQLLGDGGRVVAPPGTPAARLAQEAGTQGDVEGGFGTLLLRDPATGQARAWRFENAAWVAAAPPRDRHEVQVTAREAYDVGALLAKVRAERLRESLRVKTVEADLALDLHIQSEQGTGTDLGFRFRAFRAAGEPEETLQKEVLFNGVRAKIGAGLQLPIVESRVSMAAPAALTLTERYRYEDGGPAGPGQRFIRFTPADGDPLFYTGTLRVDEASGRVLEERSGRSGLPGIIKSEDRILTYGEPEPGLWTQTGAQTFERWVVGGRIAQVSRTAVYSNFLFNGGGFSERREAVRKSDGTMLRATPDGVRYFNKQADGTRVTEARPRSWGRGVGGLLLIDPTLPLPVIPLGGLAYFDYDAWGKGIQISALTAILYNQGQMTIPNAFAGFDASVRLAFSLLPSTQRPIRNGHPVDGEGVGLRSGRLVLGLAHDLGAGFRLQGRADLAYEHFSKPWKDDHWTPGFILPPSGWNRQLTGELSWLHRGFRLAGFYGEGRRPEGIYGLPWSFSHTIADYQRWGGSVGYDLKVGQGAWVHGEAGYLGGKGFDRFQSLDLGGTGGDVRIAGLRSDAITSDQVTYAKAGLVLPTGPRLRLTLSLDQAWARALDDRKTYALTGLGIAGDLPGFGWFTTVRVDLGVGLASTLPGARSVNGYVALLRVF</sequence>
<reference evidence="2" key="1">
    <citation type="journal article" date="2023" name="Int. J. Syst. Evol. Microbiol.">
        <title>Mesoterricola silvestris gen. nov., sp. nov., Mesoterricola sediminis sp. nov., Geothrix oryzae sp. nov., Geothrix edaphica sp. nov., Geothrix rubra sp. nov., and Geothrix limicola sp. nov., six novel members of Acidobacteriota isolated from soils.</title>
        <authorList>
            <person name="Itoh H."/>
            <person name="Sugisawa Y."/>
            <person name="Mise K."/>
            <person name="Xu Z."/>
            <person name="Kuniyasu M."/>
            <person name="Ushijima N."/>
            <person name="Kawano K."/>
            <person name="Kobayashi E."/>
            <person name="Shiratori Y."/>
            <person name="Masuda Y."/>
            <person name="Senoo K."/>
        </authorList>
    </citation>
    <scope>NUCLEOTIDE SEQUENCE</scope>
    <source>
        <strain evidence="2">W786</strain>
    </source>
</reference>
<dbReference type="Proteomes" id="UP001228113">
    <property type="component" value="Chromosome"/>
</dbReference>
<gene>
    <name evidence="2" type="ORF">METESE_01660</name>
</gene>
<dbReference type="EMBL" id="AP027081">
    <property type="protein sequence ID" value="BDU75208.1"/>
    <property type="molecule type" value="Genomic_DNA"/>
</dbReference>
<evidence type="ECO:0000313" key="2">
    <source>
        <dbReference type="EMBL" id="BDU75208.1"/>
    </source>
</evidence>
<accession>A0AA48H398</accession>
<dbReference type="AlphaFoldDB" id="A0AA48H398"/>
<keyword evidence="3" id="KW-1185">Reference proteome</keyword>
<evidence type="ECO:0000313" key="3">
    <source>
        <dbReference type="Proteomes" id="UP001228113"/>
    </source>
</evidence>
<evidence type="ECO:0000256" key="1">
    <source>
        <dbReference type="SAM" id="SignalP"/>
    </source>
</evidence>
<proteinExistence type="predicted"/>
<dbReference type="KEGG" id="msea:METESE_01660"/>
<protein>
    <submittedName>
        <fullName evidence="2">Uncharacterized protein</fullName>
    </submittedName>
</protein>
<feature type="signal peptide" evidence="1">
    <location>
        <begin position="1"/>
        <end position="19"/>
    </location>
</feature>